<dbReference type="AlphaFoldDB" id="A0A375Z413"/>
<gene>
    <name evidence="1" type="ORF">MSP7336_04152</name>
</gene>
<reference evidence="1 2" key="1">
    <citation type="submission" date="2018-05" db="EMBL/GenBank/DDBJ databases">
        <authorList>
            <consortium name="IHU Genomes"/>
        </authorList>
    </citation>
    <scope>NUCLEOTIDE SEQUENCE [LARGE SCALE GENOMIC DNA]</scope>
    <source>
        <strain evidence="1 2">P7336</strain>
    </source>
</reference>
<dbReference type="EMBL" id="UEGW01000001">
    <property type="protein sequence ID" value="SRX95879.1"/>
    <property type="molecule type" value="Genomic_DNA"/>
</dbReference>
<name>A0A375Z413_MYCSH</name>
<proteinExistence type="predicted"/>
<dbReference type="Proteomes" id="UP000252015">
    <property type="component" value="Unassembled WGS sequence"/>
</dbReference>
<keyword evidence="2" id="KW-1185">Reference proteome</keyword>
<evidence type="ECO:0000313" key="1">
    <source>
        <dbReference type="EMBL" id="SRX95879.1"/>
    </source>
</evidence>
<protein>
    <submittedName>
        <fullName evidence="1">Uncharacterized protein</fullName>
    </submittedName>
</protein>
<evidence type="ECO:0000313" key="2">
    <source>
        <dbReference type="Proteomes" id="UP000252015"/>
    </source>
</evidence>
<dbReference type="RefSeq" id="WP_113964476.1">
    <property type="nucleotide sequence ID" value="NZ_UEGW01000001.1"/>
</dbReference>
<sequence length="150" mass="15918">MRRLKDVIEALGVSAGPPRGVAFDALETLAWCYGEALARLIARLAANPTLLPPLTIVHELGAESDHGRVLRVTAELAGPSGDRGGQARLTTLERTMPLRRLPPSRPEAISVADVVRKAVLAAAPELSAVTVESLPRRPGVRSVRGQSPKP</sequence>
<accession>A0A375Z413</accession>
<organism evidence="1 2">
    <name type="scientific">Mycobacterium shimoidei</name>
    <dbReference type="NCBI Taxonomy" id="29313"/>
    <lineage>
        <taxon>Bacteria</taxon>
        <taxon>Bacillati</taxon>
        <taxon>Actinomycetota</taxon>
        <taxon>Actinomycetes</taxon>
        <taxon>Mycobacteriales</taxon>
        <taxon>Mycobacteriaceae</taxon>
        <taxon>Mycobacterium</taxon>
    </lineage>
</organism>